<accession>A0A6N9JX26</accession>
<protein>
    <submittedName>
        <fullName evidence="1">Uncharacterized protein</fullName>
    </submittedName>
</protein>
<name>A0A6N9JX26_9FIRM</name>
<dbReference type="AlphaFoldDB" id="A0A6N9JX26"/>
<dbReference type="EMBL" id="WWSH01000011">
    <property type="protein sequence ID" value="MZK11096.1"/>
    <property type="molecule type" value="Genomic_DNA"/>
</dbReference>
<evidence type="ECO:0000313" key="2">
    <source>
        <dbReference type="Proteomes" id="UP000449249"/>
    </source>
</evidence>
<comment type="caution">
    <text evidence="1">The sequence shown here is derived from an EMBL/GenBank/DDBJ whole genome shotgun (WGS) entry which is preliminary data.</text>
</comment>
<dbReference type="Proteomes" id="UP000449249">
    <property type="component" value="Unassembled WGS sequence"/>
</dbReference>
<gene>
    <name evidence="1" type="ORF">GT576_12275</name>
</gene>
<sequence length="55" mass="6384">MTLEECYLSILKYSNSWNPTKSHTIEELQSRAEGLVDWLSVQINNIENGFEIILL</sequence>
<organism evidence="1 2">
    <name type="scientific">Dorea longicatena</name>
    <dbReference type="NCBI Taxonomy" id="88431"/>
    <lineage>
        <taxon>Bacteria</taxon>
        <taxon>Bacillati</taxon>
        <taxon>Bacillota</taxon>
        <taxon>Clostridia</taxon>
        <taxon>Lachnospirales</taxon>
        <taxon>Lachnospiraceae</taxon>
        <taxon>Dorea</taxon>
    </lineage>
</organism>
<proteinExistence type="predicted"/>
<dbReference type="RefSeq" id="WP_161170392.1">
    <property type="nucleotide sequence ID" value="NZ_JADNMG010000010.1"/>
</dbReference>
<evidence type="ECO:0000313" key="1">
    <source>
        <dbReference type="EMBL" id="MZK11096.1"/>
    </source>
</evidence>
<reference evidence="1 2" key="1">
    <citation type="journal article" date="2019" name="Nat. Med.">
        <title>A library of human gut bacterial isolates paired with longitudinal multiomics data enables mechanistic microbiome research.</title>
        <authorList>
            <person name="Poyet M."/>
            <person name="Groussin M."/>
            <person name="Gibbons S.M."/>
            <person name="Avila-Pacheco J."/>
            <person name="Jiang X."/>
            <person name="Kearney S.M."/>
            <person name="Perrotta A.R."/>
            <person name="Berdy B."/>
            <person name="Zhao S."/>
            <person name="Lieberman T.D."/>
            <person name="Swanson P.K."/>
            <person name="Smith M."/>
            <person name="Roesemann S."/>
            <person name="Alexander J.E."/>
            <person name="Rich S.A."/>
            <person name="Livny J."/>
            <person name="Vlamakis H."/>
            <person name="Clish C."/>
            <person name="Bullock K."/>
            <person name="Deik A."/>
            <person name="Scott J."/>
            <person name="Pierce K.A."/>
            <person name="Xavier R.J."/>
            <person name="Alm E.J."/>
        </authorList>
    </citation>
    <scope>NUCLEOTIDE SEQUENCE [LARGE SCALE GENOMIC DNA]</scope>
    <source>
        <strain evidence="1 2">BIOML-A1</strain>
    </source>
</reference>